<dbReference type="PANTHER" id="PTHR34800:SF1">
    <property type="entry name" value="TETRAPYRROLE-BINDING PROTEIN, CHLOROPLASTIC"/>
    <property type="match status" value="1"/>
</dbReference>
<feature type="domain" description="GUN4-like" evidence="2">
    <location>
        <begin position="36"/>
        <end position="166"/>
    </location>
</feature>
<dbReference type="RefSeq" id="WP_045358540.1">
    <property type="nucleotide sequence ID" value="NZ_BBPA01000025.1"/>
</dbReference>
<evidence type="ECO:0000313" key="3">
    <source>
        <dbReference type="EMBL" id="GAL92752.1"/>
    </source>
</evidence>
<dbReference type="Proteomes" id="UP000030321">
    <property type="component" value="Unassembled WGS sequence"/>
</dbReference>
<keyword evidence="3" id="KW-0418">Kinase</keyword>
<dbReference type="EMBL" id="BBPA01000025">
    <property type="protein sequence ID" value="GAL92752.1"/>
    <property type="molecule type" value="Genomic_DNA"/>
</dbReference>
<name>A0A0A1VSD9_MICAE</name>
<evidence type="ECO:0000256" key="1">
    <source>
        <dbReference type="SAM" id="Coils"/>
    </source>
</evidence>
<protein>
    <submittedName>
        <fullName evidence="3">Serine/threonine kinase</fullName>
    </submittedName>
</protein>
<dbReference type="GO" id="GO:0030288">
    <property type="term" value="C:outer membrane-bounded periplasmic space"/>
    <property type="evidence" value="ECO:0007669"/>
    <property type="project" value="TreeGrafter"/>
</dbReference>
<keyword evidence="3" id="KW-0808">Transferase</keyword>
<proteinExistence type="predicted"/>
<dbReference type="PANTHER" id="PTHR34800">
    <property type="entry name" value="TETRAPYRROLE-BINDING PROTEIN, CHLOROPLASTIC"/>
    <property type="match status" value="1"/>
</dbReference>
<sequence>MSDINAQLQDILAQLQSLSERVALIEARQMLVPDIERYGKLQQFLAEGNFREADAETLRVILEAAGRTRDTLTPEDMMRFPVNVIRVLDRLWKNYSGDHFGFSAQVKLYFAVGGSINTLRTQDAETIRKFGELVGWRDKDEWRIDDYDHWDFSLAAPEGCFPALWWKSPYGLKMVTFCFTRLIECDL</sequence>
<accession>A0A0A1VSD9</accession>
<dbReference type="InterPro" id="IPR037215">
    <property type="entry name" value="GUN4-like_sf"/>
</dbReference>
<dbReference type="GO" id="GO:0046906">
    <property type="term" value="F:tetrapyrrole binding"/>
    <property type="evidence" value="ECO:0007669"/>
    <property type="project" value="TreeGrafter"/>
</dbReference>
<comment type="caution">
    <text evidence="3">The sequence shown here is derived from an EMBL/GenBank/DDBJ whole genome shotgun (WGS) entry which is preliminary data.</text>
</comment>
<dbReference type="Gene3D" id="1.10.10.1770">
    <property type="entry name" value="Gun4-like"/>
    <property type="match status" value="1"/>
</dbReference>
<dbReference type="Pfam" id="PF05419">
    <property type="entry name" value="GUN4"/>
    <property type="match status" value="1"/>
</dbReference>
<evidence type="ECO:0000313" key="4">
    <source>
        <dbReference type="Proteomes" id="UP000030321"/>
    </source>
</evidence>
<dbReference type="Gene3D" id="1.25.40.620">
    <property type="match status" value="1"/>
</dbReference>
<reference evidence="4" key="1">
    <citation type="journal article" date="2015" name="Genome">
        <title>Whole Genome Sequence of the Non-Microcystin-Producing Microcystis aeruginosa Strain NIES-44.</title>
        <authorList>
            <person name="Okano K."/>
            <person name="Miyata N."/>
            <person name="Ozaki Y."/>
        </authorList>
    </citation>
    <scope>NUCLEOTIDE SEQUENCE [LARGE SCALE GENOMIC DNA]</scope>
    <source>
        <strain evidence="4">NIES-44</strain>
    </source>
</reference>
<dbReference type="CDD" id="cd16383">
    <property type="entry name" value="GUN4"/>
    <property type="match status" value="1"/>
</dbReference>
<organism evidence="3 4">
    <name type="scientific">Microcystis aeruginosa NIES-44</name>
    <dbReference type="NCBI Taxonomy" id="449439"/>
    <lineage>
        <taxon>Bacteria</taxon>
        <taxon>Bacillati</taxon>
        <taxon>Cyanobacteriota</taxon>
        <taxon>Cyanophyceae</taxon>
        <taxon>Oscillatoriophycideae</taxon>
        <taxon>Chroococcales</taxon>
        <taxon>Microcystaceae</taxon>
        <taxon>Microcystis</taxon>
    </lineage>
</organism>
<dbReference type="AlphaFoldDB" id="A0A0A1VSD9"/>
<feature type="coiled-coil region" evidence="1">
    <location>
        <begin position="1"/>
        <end position="28"/>
    </location>
</feature>
<dbReference type="InterPro" id="IPR008629">
    <property type="entry name" value="GUN4-like"/>
</dbReference>
<dbReference type="SUPFAM" id="SSF140869">
    <property type="entry name" value="GUN4-like"/>
    <property type="match status" value="1"/>
</dbReference>
<gene>
    <name evidence="3" type="ORF">N44_01310</name>
</gene>
<evidence type="ECO:0000259" key="2">
    <source>
        <dbReference type="Pfam" id="PF05419"/>
    </source>
</evidence>
<keyword evidence="1" id="KW-0175">Coiled coil</keyword>
<dbReference type="GO" id="GO:0016301">
    <property type="term" value="F:kinase activity"/>
    <property type="evidence" value="ECO:0007669"/>
    <property type="project" value="UniProtKB-KW"/>
</dbReference>